<gene>
    <name evidence="1" type="ORF">RBB77_00590</name>
</gene>
<organism evidence="1">
    <name type="scientific">Tunturiibacter psychrotolerans</name>
    <dbReference type="NCBI Taxonomy" id="3069686"/>
    <lineage>
        <taxon>Bacteria</taxon>
        <taxon>Pseudomonadati</taxon>
        <taxon>Acidobacteriota</taxon>
        <taxon>Terriglobia</taxon>
        <taxon>Terriglobales</taxon>
        <taxon>Acidobacteriaceae</taxon>
        <taxon>Tunturiibacter</taxon>
    </lineage>
</organism>
<dbReference type="EMBL" id="CP132942">
    <property type="protein sequence ID" value="XCB33408.1"/>
    <property type="molecule type" value="Genomic_DNA"/>
</dbReference>
<protein>
    <submittedName>
        <fullName evidence="1">Uncharacterized protein</fullName>
    </submittedName>
</protein>
<dbReference type="RefSeq" id="WP_353064248.1">
    <property type="nucleotide sequence ID" value="NZ_CP132942.1"/>
</dbReference>
<name>A0AAU7ZQX7_9BACT</name>
<reference evidence="1" key="1">
    <citation type="submission" date="2023-08" db="EMBL/GenBank/DDBJ databases">
        <authorList>
            <person name="Messyasz A."/>
            <person name="Mannisto M.K."/>
            <person name="Kerkhof L.J."/>
            <person name="Haggblom M."/>
        </authorList>
    </citation>
    <scope>NUCLEOTIDE SEQUENCE</scope>
    <source>
        <strain evidence="1">X5P6</strain>
    </source>
</reference>
<sequence length="80" mass="9152">MNEEAMKAELERLRAENAQLKTKEKSGISLKVSEKGAVSLYGMGRFPVTLYKEQWLRILDSAPQIEAFIHENEAKLKTKE</sequence>
<dbReference type="AlphaFoldDB" id="A0AAU7ZQX7"/>
<accession>A0AAU7ZQX7</accession>
<dbReference type="KEGG" id="tpsc:RBB77_00590"/>
<reference evidence="1" key="2">
    <citation type="journal article" date="2024" name="Environ. Microbiol.">
        <title>Genome analysis and description of Tunturibacter gen. nov. expands the diversity of Terriglobia in tundra soils.</title>
        <authorList>
            <person name="Messyasz A."/>
            <person name="Mannisto M.K."/>
            <person name="Kerkhof L.J."/>
            <person name="Haggblom M.M."/>
        </authorList>
    </citation>
    <scope>NUCLEOTIDE SEQUENCE</scope>
    <source>
        <strain evidence="1">X5P6</strain>
    </source>
</reference>
<proteinExistence type="predicted"/>
<evidence type="ECO:0000313" key="1">
    <source>
        <dbReference type="EMBL" id="XCB33408.1"/>
    </source>
</evidence>